<dbReference type="SUPFAM" id="SSF53254">
    <property type="entry name" value="Phosphoglycerate mutase-like"/>
    <property type="match status" value="1"/>
</dbReference>
<dbReference type="PANTHER" id="PTHR47623:SF1">
    <property type="entry name" value="OS09G0287300 PROTEIN"/>
    <property type="match status" value="1"/>
</dbReference>
<dbReference type="RefSeq" id="WP_010850929.1">
    <property type="nucleotide sequence ID" value="NZ_HF570956.1"/>
</dbReference>
<dbReference type="AlphaFoldDB" id="N0E2C1"/>
<protein>
    <submittedName>
        <fullName evidence="2">Putative phosphohistidine phosphatase protein</fullName>
    </submittedName>
</protein>
<dbReference type="InterPro" id="IPR029033">
    <property type="entry name" value="His_PPase_superfam"/>
</dbReference>
<feature type="binding site" evidence="1">
    <location>
        <position position="59"/>
    </location>
    <ligand>
        <name>substrate</name>
    </ligand>
</feature>
<organism evidence="2 3">
    <name type="scientific">Phycicoccus elongatus Lp2</name>
    <dbReference type="NCBI Taxonomy" id="1193181"/>
    <lineage>
        <taxon>Bacteria</taxon>
        <taxon>Bacillati</taxon>
        <taxon>Actinomycetota</taxon>
        <taxon>Actinomycetes</taxon>
        <taxon>Micrococcales</taxon>
        <taxon>Intrasporangiaceae</taxon>
        <taxon>Phycicoccus</taxon>
    </lineage>
</organism>
<dbReference type="HOGENOM" id="CLU_084603_2_1_11"/>
<dbReference type="eggNOG" id="COG2062">
    <property type="taxonomic scope" value="Bacteria"/>
</dbReference>
<dbReference type="InterPro" id="IPR013078">
    <property type="entry name" value="His_Pase_superF_clade-1"/>
</dbReference>
<dbReference type="Proteomes" id="UP000013167">
    <property type="component" value="Unassembled WGS sequence"/>
</dbReference>
<reference evidence="2 3" key="1">
    <citation type="journal article" date="2013" name="ISME J.">
        <title>A metabolic model for members of the genus Tetrasphaera involved in enhanced biological phosphorus removal.</title>
        <authorList>
            <person name="Kristiansen R."/>
            <person name="Nguyen H.T.T."/>
            <person name="Saunders A.M."/>
            <person name="Nielsen J.L."/>
            <person name="Wimmer R."/>
            <person name="Le V.Q."/>
            <person name="McIlroy S.J."/>
            <person name="Petrovski S."/>
            <person name="Seviour R.J."/>
            <person name="Calteau A."/>
            <person name="Nielsen K.L."/>
            <person name="Nielsen P.H."/>
        </authorList>
    </citation>
    <scope>NUCLEOTIDE SEQUENCE [LARGE SCALE GENOMIC DNA]</scope>
    <source>
        <strain evidence="2 3">Lp2</strain>
    </source>
</reference>
<dbReference type="PANTHER" id="PTHR47623">
    <property type="entry name" value="OS09G0287300 PROTEIN"/>
    <property type="match status" value="1"/>
</dbReference>
<evidence type="ECO:0000313" key="2">
    <source>
        <dbReference type="EMBL" id="CCH71093.1"/>
    </source>
</evidence>
<name>N0E2C1_9MICO</name>
<dbReference type="STRING" id="1193181.BN10_790004"/>
<evidence type="ECO:0000313" key="3">
    <source>
        <dbReference type="Proteomes" id="UP000013167"/>
    </source>
</evidence>
<dbReference type="Pfam" id="PF00300">
    <property type="entry name" value="His_Phos_1"/>
    <property type="match status" value="1"/>
</dbReference>
<dbReference type="Gene3D" id="3.40.50.1240">
    <property type="entry name" value="Phosphoglycerate mutase-like"/>
    <property type="match status" value="1"/>
</dbReference>
<comment type="caution">
    <text evidence="2">The sequence shown here is derived from an EMBL/GenBank/DDBJ whole genome shotgun (WGS) entry which is preliminary data.</text>
</comment>
<sequence length="158" mass="16988">MTARTLVLIRHAKSDWSNDLPDDERPLAPRGRRQAPAIGPWLVEHDLVPDLAVVSIARRAQETWEAVTSGLGREVVARDEPAAYTFGGGDLRRIARALDPGLGVVAVVGHNPAMEEVVEDLTGRWVAMPTAAIAVLDLPGGWGSESAQLRYAGRPADL</sequence>
<gene>
    <name evidence="2" type="ORF">BN10_790004</name>
</gene>
<dbReference type="CDD" id="cd07067">
    <property type="entry name" value="HP_PGM_like"/>
    <property type="match status" value="1"/>
</dbReference>
<dbReference type="SMART" id="SM00855">
    <property type="entry name" value="PGAM"/>
    <property type="match status" value="1"/>
</dbReference>
<evidence type="ECO:0000256" key="1">
    <source>
        <dbReference type="PIRSR" id="PIRSR613078-2"/>
    </source>
</evidence>
<dbReference type="EMBL" id="CAIZ01000151">
    <property type="protein sequence ID" value="CCH71093.1"/>
    <property type="molecule type" value="Genomic_DNA"/>
</dbReference>
<accession>N0E2C1</accession>
<proteinExistence type="predicted"/>
<keyword evidence="3" id="KW-1185">Reference proteome</keyword>